<keyword evidence="3" id="KW-1185">Reference proteome</keyword>
<feature type="region of interest" description="Disordered" evidence="1">
    <location>
        <begin position="1"/>
        <end position="20"/>
    </location>
</feature>
<sequence length="187" mass="21412">MAPQSQRLAKKRDRSGENFTKATKSLLARCDRLRERYKADIYIQVRRMHRHYTYTSSNEPSWPKTKAEMVSTAAEQSPNVNIVKERMYPVPVTRTPQDFDSKRNRVSSIHTLQESAAEEKTPHVAVRESSHVDCRNVLALNHEEDAYPCDKPVGQETMSPGEHSTRCMENHSEEVIAQKMDVAKLAS</sequence>
<dbReference type="OrthoDB" id="5096914at2759"/>
<dbReference type="Proteomes" id="UP001056436">
    <property type="component" value="Unassembled WGS sequence"/>
</dbReference>
<reference evidence="2" key="1">
    <citation type="submission" date="2019-01" db="EMBL/GenBank/DDBJ databases">
        <title>Colletotrichum abscissum LGMF1257.</title>
        <authorList>
            <person name="Baroncelli R."/>
        </authorList>
    </citation>
    <scope>NUCLEOTIDE SEQUENCE</scope>
    <source>
        <strain evidence="2">Ca142</strain>
    </source>
</reference>
<proteinExistence type="predicted"/>
<accession>A0A9P9X1X5</accession>
<evidence type="ECO:0000256" key="1">
    <source>
        <dbReference type="SAM" id="MobiDB-lite"/>
    </source>
</evidence>
<evidence type="ECO:0000313" key="2">
    <source>
        <dbReference type="EMBL" id="KAI3531980.1"/>
    </source>
</evidence>
<gene>
    <name evidence="2" type="ORF">CABS02_13994</name>
</gene>
<evidence type="ECO:0000313" key="3">
    <source>
        <dbReference type="Proteomes" id="UP001056436"/>
    </source>
</evidence>
<protein>
    <submittedName>
        <fullName evidence="2">Uncharacterized protein</fullName>
    </submittedName>
</protein>
<comment type="caution">
    <text evidence="2">The sequence shown here is derived from an EMBL/GenBank/DDBJ whole genome shotgun (WGS) entry which is preliminary data.</text>
</comment>
<dbReference type="EMBL" id="SDAQ01000176">
    <property type="protein sequence ID" value="KAI3531980.1"/>
    <property type="molecule type" value="Genomic_DNA"/>
</dbReference>
<organism evidence="2 3">
    <name type="scientific">Colletotrichum abscissum</name>
    <dbReference type="NCBI Taxonomy" id="1671311"/>
    <lineage>
        <taxon>Eukaryota</taxon>
        <taxon>Fungi</taxon>
        <taxon>Dikarya</taxon>
        <taxon>Ascomycota</taxon>
        <taxon>Pezizomycotina</taxon>
        <taxon>Sordariomycetes</taxon>
        <taxon>Hypocreomycetidae</taxon>
        <taxon>Glomerellales</taxon>
        <taxon>Glomerellaceae</taxon>
        <taxon>Colletotrichum</taxon>
        <taxon>Colletotrichum acutatum species complex</taxon>
    </lineage>
</organism>
<name>A0A9P9X1X5_9PEZI</name>
<dbReference type="AlphaFoldDB" id="A0A9P9X1X5"/>